<dbReference type="AlphaFoldDB" id="A0A1X7SIK2"/>
<proteinExistence type="predicted"/>
<sequence length="223" mass="24751">MGQNITKIATFQPTLSNGRNISVSTGFEFVSNKEIKITGKPGEEDDLSLRLIGFENIKVSVRIKLIPCQPGYVIDDDTSSCVCSASNNDKSLTYDGIYRCDESKEVALALKGYWAGYVLPNKSATPNPNNLYTSDCPLGFCRSYNKSHYSLTGNASKDELEKVLLQTVVESVNIGTDFKSFEVTRSVYTVLYSTLNLDFFDIDKLSFCLWNGASTLDMISIQY</sequence>
<evidence type="ECO:0000313" key="1">
    <source>
        <dbReference type="EnsemblMetazoa" id="Aqu2.1.01952_001"/>
    </source>
</evidence>
<reference evidence="1" key="1">
    <citation type="submission" date="2017-05" db="UniProtKB">
        <authorList>
            <consortium name="EnsemblMetazoa"/>
        </authorList>
    </citation>
    <scope>IDENTIFICATION</scope>
</reference>
<protein>
    <submittedName>
        <fullName evidence="1">Uncharacterized protein</fullName>
    </submittedName>
</protein>
<dbReference type="EnsemblMetazoa" id="Aqu2.1.01952_001">
    <property type="protein sequence ID" value="Aqu2.1.01952_001"/>
    <property type="gene ID" value="Aqu2.1.01952"/>
</dbReference>
<dbReference type="InParanoid" id="A0A1X7SIK2"/>
<name>A0A1X7SIK2_AMPQE</name>
<organism evidence="1">
    <name type="scientific">Amphimedon queenslandica</name>
    <name type="common">Sponge</name>
    <dbReference type="NCBI Taxonomy" id="400682"/>
    <lineage>
        <taxon>Eukaryota</taxon>
        <taxon>Metazoa</taxon>
        <taxon>Porifera</taxon>
        <taxon>Demospongiae</taxon>
        <taxon>Heteroscleromorpha</taxon>
        <taxon>Haplosclerida</taxon>
        <taxon>Niphatidae</taxon>
        <taxon>Amphimedon</taxon>
    </lineage>
</organism>
<accession>A0A1X7SIK2</accession>